<dbReference type="Proteomes" id="UP000824243">
    <property type="component" value="Unassembled WGS sequence"/>
</dbReference>
<dbReference type="EMBL" id="DXFA01000139">
    <property type="protein sequence ID" value="HIX48906.1"/>
    <property type="molecule type" value="Genomic_DNA"/>
</dbReference>
<accession>A0A9D1VXH3</accession>
<proteinExistence type="predicted"/>
<evidence type="ECO:0000313" key="2">
    <source>
        <dbReference type="Proteomes" id="UP000824243"/>
    </source>
</evidence>
<sequence length="511" mass="60335">MDRKQKTGHDNVMLLAMSTLPLNLKINTYQKEEDGRTLYFKSLAQMEPHTKYVLYMLAQKGERLERIVILESTKARTEKKDGETATTLFEKRIRNYLGASEKVEIHGLDDVSDEQKEREETPCDTQLYKEGFPEIITIDLDEPIYFWRAAKAIRGAEGDRPVHLYMDMQGGDRNAVAQMNAIAELLERQKVKICGRFANDFEPKRREEPHKIRDASREYQTYELISAMDIFARYGWGDKLEEYFRERGRGDTKEKKLVRAIKEASLAISMCSSDRFDSAVRRIEALKKEFENPKTITEMDVVYQDIYENYEMLFKAKYRYVAQIRWCLDRNFLQQALTIFEAKMPCEFVRSGLIYYMTKEKSGKEIFRICEGIYKNPENRERYKMKDLTHYLIKDYCWKKKDKKDNFSDPKKIFSFGLAGKGKDDTISLLEEYKGLSKMRNKINHAAEEKHNPNGFFCYMKKKYPNHSNWKIDKKKSSDEIGKQLRDFLDEWEKLADQVPESLRDRVVDLS</sequence>
<evidence type="ECO:0000313" key="1">
    <source>
        <dbReference type="EMBL" id="HIX48906.1"/>
    </source>
</evidence>
<comment type="caution">
    <text evidence="1">The sequence shown here is derived from an EMBL/GenBank/DDBJ whole genome shotgun (WGS) entry which is preliminary data.</text>
</comment>
<organism evidence="1 2">
    <name type="scientific">Candidatus Mediterraneibacter caccavium</name>
    <dbReference type="NCBI Taxonomy" id="2838661"/>
    <lineage>
        <taxon>Bacteria</taxon>
        <taxon>Bacillati</taxon>
        <taxon>Bacillota</taxon>
        <taxon>Clostridia</taxon>
        <taxon>Lachnospirales</taxon>
        <taxon>Lachnospiraceae</taxon>
        <taxon>Mediterraneibacter</taxon>
    </lineage>
</organism>
<protein>
    <submittedName>
        <fullName evidence="1">TM1812 family CRISPR-associated protein</fullName>
    </submittedName>
</protein>
<dbReference type="AlphaFoldDB" id="A0A9D1VXH3"/>
<gene>
    <name evidence="1" type="ORF">H9981_07855</name>
</gene>
<name>A0A9D1VXH3_9FIRM</name>
<reference evidence="1" key="2">
    <citation type="submission" date="2021-04" db="EMBL/GenBank/DDBJ databases">
        <authorList>
            <person name="Gilroy R."/>
        </authorList>
    </citation>
    <scope>NUCLEOTIDE SEQUENCE</scope>
    <source>
        <strain evidence="1">ChiSjej5B23-15282</strain>
    </source>
</reference>
<reference evidence="1" key="1">
    <citation type="journal article" date="2021" name="PeerJ">
        <title>Extensive microbial diversity within the chicken gut microbiome revealed by metagenomics and culture.</title>
        <authorList>
            <person name="Gilroy R."/>
            <person name="Ravi A."/>
            <person name="Getino M."/>
            <person name="Pursley I."/>
            <person name="Horton D.L."/>
            <person name="Alikhan N.F."/>
            <person name="Baker D."/>
            <person name="Gharbi K."/>
            <person name="Hall N."/>
            <person name="Watson M."/>
            <person name="Adriaenssens E.M."/>
            <person name="Foster-Nyarko E."/>
            <person name="Jarju S."/>
            <person name="Secka A."/>
            <person name="Antonio M."/>
            <person name="Oren A."/>
            <person name="Chaudhuri R.R."/>
            <person name="La Ragione R."/>
            <person name="Hildebrand F."/>
            <person name="Pallen M.J."/>
        </authorList>
    </citation>
    <scope>NUCLEOTIDE SEQUENCE</scope>
    <source>
        <strain evidence="1">ChiSjej5B23-15282</strain>
    </source>
</reference>